<feature type="transmembrane region" description="Helical" evidence="1">
    <location>
        <begin position="27"/>
        <end position="44"/>
    </location>
</feature>
<sequence>MRAVSETLPGVGGGKTNNVLKRRYKRPALMALLLLAVYLLLRWVPLEAAEGQEGGIRLELVLLWCLGGVVTLVFLAIAGRRS</sequence>
<dbReference type="AlphaFoldDB" id="A0A939IMW2"/>
<keyword evidence="1" id="KW-0812">Transmembrane</keyword>
<protein>
    <submittedName>
        <fullName evidence="2">Uncharacterized protein</fullName>
    </submittedName>
</protein>
<gene>
    <name evidence="2" type="ORF">JYP50_12485</name>
</gene>
<proteinExistence type="predicted"/>
<comment type="caution">
    <text evidence="2">The sequence shown here is derived from an EMBL/GenBank/DDBJ whole genome shotgun (WGS) entry which is preliminary data.</text>
</comment>
<evidence type="ECO:0000313" key="2">
    <source>
        <dbReference type="EMBL" id="MBN7797417.1"/>
    </source>
</evidence>
<organism evidence="2 3">
    <name type="scientific">Parahaliea mediterranea</name>
    <dbReference type="NCBI Taxonomy" id="651086"/>
    <lineage>
        <taxon>Bacteria</taxon>
        <taxon>Pseudomonadati</taxon>
        <taxon>Pseudomonadota</taxon>
        <taxon>Gammaproteobacteria</taxon>
        <taxon>Cellvibrionales</taxon>
        <taxon>Halieaceae</taxon>
        <taxon>Parahaliea</taxon>
    </lineage>
</organism>
<accession>A0A939IMW2</accession>
<dbReference type="RefSeq" id="WP_206560864.1">
    <property type="nucleotide sequence ID" value="NZ_JAFKCZ010000008.1"/>
</dbReference>
<evidence type="ECO:0000313" key="3">
    <source>
        <dbReference type="Proteomes" id="UP000664303"/>
    </source>
</evidence>
<name>A0A939IMW2_9GAMM</name>
<dbReference type="EMBL" id="JAFKCZ010000008">
    <property type="protein sequence ID" value="MBN7797417.1"/>
    <property type="molecule type" value="Genomic_DNA"/>
</dbReference>
<keyword evidence="3" id="KW-1185">Reference proteome</keyword>
<keyword evidence="1" id="KW-1133">Transmembrane helix</keyword>
<dbReference type="Proteomes" id="UP000664303">
    <property type="component" value="Unassembled WGS sequence"/>
</dbReference>
<feature type="transmembrane region" description="Helical" evidence="1">
    <location>
        <begin position="56"/>
        <end position="78"/>
    </location>
</feature>
<reference evidence="2" key="1">
    <citation type="submission" date="2021-02" db="EMBL/GenBank/DDBJ databases">
        <title>PHA producing bacteria isolated from coastal sediment in Guangdong, Shenzhen.</title>
        <authorList>
            <person name="Zheng W."/>
            <person name="Yu S."/>
            <person name="Huang Y."/>
        </authorList>
    </citation>
    <scope>NUCLEOTIDE SEQUENCE</scope>
    <source>
        <strain evidence="2">TN14-10</strain>
    </source>
</reference>
<evidence type="ECO:0000256" key="1">
    <source>
        <dbReference type="SAM" id="Phobius"/>
    </source>
</evidence>
<keyword evidence="1" id="KW-0472">Membrane</keyword>